<dbReference type="EMBL" id="CAMPGE010002533">
    <property type="protein sequence ID" value="CAI2361340.1"/>
    <property type="molecule type" value="Genomic_DNA"/>
</dbReference>
<proteinExistence type="predicted"/>
<reference evidence="2" key="1">
    <citation type="submission" date="2023-07" db="EMBL/GenBank/DDBJ databases">
        <authorList>
            <consortium name="AG Swart"/>
            <person name="Singh M."/>
            <person name="Singh A."/>
            <person name="Seah K."/>
            <person name="Emmerich C."/>
        </authorList>
    </citation>
    <scope>NUCLEOTIDE SEQUENCE</scope>
    <source>
        <strain evidence="2">DP1</strain>
    </source>
</reference>
<name>A0AAD1U4Q8_EUPCR</name>
<sequence length="528" mass="62371">MSAIQKQKFPSLQGKLNFVFTNMADSTQQSTQRMQREETLKDISQSPSNLNHFNSVTHKFSFPEGSDCRSLENSYERRQRSINIERKAMSPFVRGIHPGMHFFTPKKSSMKEMKRKFRKIPQKPKEKMLESIFSPHYKSSDLMRDPLKPLKSRADSKKLVLKKKMVNKSGYKATTFDLKEKFSDKEIPGIEQIMSNSTQFRSKKEIRNLCEYVYDIKKSKYEPSGAAKSRSPKLLKNTFSPVVYKLYRNMRNKQRIVREAPTPEVKLSPTIQKVRPKARPHHQTLEEHSQDANEKQKISPVDTRDDFTKQFMIQSKIRQVKVESSDGNLGSRRSSKRSSISSFKTRMRDMSNNSSLNSPHNWSFSKAINVLVTKKQVEEEIEKDKVSLLKLDFYNFFEMLSKRKKSFDFGDPRITKLFNKYYERARLELFKDRTRFRTKLNKARVEDLRRFRKKHEIIGNYAISNKSPLDYQHKSLYNNDRMDFIDIPSNKRIFDECISDVDQEELLQEEIKALRKTRRRIQNRKISS</sequence>
<gene>
    <name evidence="2" type="ORF">ECRASSUSDP1_LOCUS2651</name>
</gene>
<protein>
    <submittedName>
        <fullName evidence="2">Uncharacterized protein</fullName>
    </submittedName>
</protein>
<comment type="caution">
    <text evidence="2">The sequence shown here is derived from an EMBL/GenBank/DDBJ whole genome shotgun (WGS) entry which is preliminary data.</text>
</comment>
<dbReference type="AlphaFoldDB" id="A0AAD1U4Q8"/>
<dbReference type="Proteomes" id="UP001295684">
    <property type="component" value="Unassembled WGS sequence"/>
</dbReference>
<accession>A0AAD1U4Q8</accession>
<evidence type="ECO:0000313" key="3">
    <source>
        <dbReference type="Proteomes" id="UP001295684"/>
    </source>
</evidence>
<organism evidence="2 3">
    <name type="scientific">Euplotes crassus</name>
    <dbReference type="NCBI Taxonomy" id="5936"/>
    <lineage>
        <taxon>Eukaryota</taxon>
        <taxon>Sar</taxon>
        <taxon>Alveolata</taxon>
        <taxon>Ciliophora</taxon>
        <taxon>Intramacronucleata</taxon>
        <taxon>Spirotrichea</taxon>
        <taxon>Hypotrichia</taxon>
        <taxon>Euplotida</taxon>
        <taxon>Euplotidae</taxon>
        <taxon>Moneuplotes</taxon>
    </lineage>
</organism>
<feature type="region of interest" description="Disordered" evidence="1">
    <location>
        <begin position="322"/>
        <end position="358"/>
    </location>
</feature>
<evidence type="ECO:0000256" key="1">
    <source>
        <dbReference type="SAM" id="MobiDB-lite"/>
    </source>
</evidence>
<feature type="compositionally biased region" description="Basic and acidic residues" evidence="1">
    <location>
        <begin position="283"/>
        <end position="303"/>
    </location>
</feature>
<feature type="region of interest" description="Disordered" evidence="1">
    <location>
        <begin position="272"/>
        <end position="303"/>
    </location>
</feature>
<keyword evidence="3" id="KW-1185">Reference proteome</keyword>
<evidence type="ECO:0000313" key="2">
    <source>
        <dbReference type="EMBL" id="CAI2361340.1"/>
    </source>
</evidence>